<dbReference type="PANTHER" id="PTHR28128">
    <property type="entry name" value="GOLGI APPARATUS MEMBRANE PROTEIN TVP15"/>
    <property type="match status" value="1"/>
</dbReference>
<proteinExistence type="predicted"/>
<dbReference type="OrthoDB" id="423534at2759"/>
<evidence type="ECO:0000256" key="5">
    <source>
        <dbReference type="SAM" id="Phobius"/>
    </source>
</evidence>
<keyword evidence="4 5" id="KW-0472">Membrane</keyword>
<dbReference type="Pfam" id="PF08507">
    <property type="entry name" value="COPI_assoc"/>
    <property type="match status" value="1"/>
</dbReference>
<organism evidence="6 8">
    <name type="scientific">Schizosaccharomyces japonicus (strain yFS275 / FY16936)</name>
    <name type="common">Fission yeast</name>
    <dbReference type="NCBI Taxonomy" id="402676"/>
    <lineage>
        <taxon>Eukaryota</taxon>
        <taxon>Fungi</taxon>
        <taxon>Dikarya</taxon>
        <taxon>Ascomycota</taxon>
        <taxon>Taphrinomycotina</taxon>
        <taxon>Schizosaccharomycetes</taxon>
        <taxon>Schizosaccharomycetales</taxon>
        <taxon>Schizosaccharomycetaceae</taxon>
        <taxon>Schizosaccharomyces</taxon>
    </lineage>
</organism>
<evidence type="ECO:0000313" key="6">
    <source>
        <dbReference type="EMBL" id="EEB08227.1"/>
    </source>
</evidence>
<gene>
    <name evidence="7" type="primary">tvp15</name>
    <name evidence="6" type="ORF">SJAG_03368</name>
</gene>
<keyword evidence="2 5" id="KW-0812">Transmembrane</keyword>
<keyword evidence="3 5" id="KW-1133">Transmembrane helix</keyword>
<reference evidence="6 8" key="1">
    <citation type="journal article" date="2011" name="Science">
        <title>Comparative functional genomics of the fission yeasts.</title>
        <authorList>
            <person name="Rhind N."/>
            <person name="Chen Z."/>
            <person name="Yassour M."/>
            <person name="Thompson D.A."/>
            <person name="Haas B.J."/>
            <person name="Habib N."/>
            <person name="Wapinski I."/>
            <person name="Roy S."/>
            <person name="Lin M.F."/>
            <person name="Heiman D.I."/>
            <person name="Young S.K."/>
            <person name="Furuya K."/>
            <person name="Guo Y."/>
            <person name="Pidoux A."/>
            <person name="Chen H.M."/>
            <person name="Robbertse B."/>
            <person name="Goldberg J.M."/>
            <person name="Aoki K."/>
            <person name="Bayne E.H."/>
            <person name="Berlin A.M."/>
            <person name="Desjardins C.A."/>
            <person name="Dobbs E."/>
            <person name="Dukaj L."/>
            <person name="Fan L."/>
            <person name="FitzGerald M.G."/>
            <person name="French C."/>
            <person name="Gujja S."/>
            <person name="Hansen K."/>
            <person name="Keifenheim D."/>
            <person name="Levin J.Z."/>
            <person name="Mosher R.A."/>
            <person name="Mueller C.A."/>
            <person name="Pfiffner J."/>
            <person name="Priest M."/>
            <person name="Russ C."/>
            <person name="Smialowska A."/>
            <person name="Swoboda P."/>
            <person name="Sykes S.M."/>
            <person name="Vaughn M."/>
            <person name="Vengrova S."/>
            <person name="Yoder R."/>
            <person name="Zeng Q."/>
            <person name="Allshire R."/>
            <person name="Baulcombe D."/>
            <person name="Birren B.W."/>
            <person name="Brown W."/>
            <person name="Ekwall K."/>
            <person name="Kellis M."/>
            <person name="Leatherwood J."/>
            <person name="Levin H."/>
            <person name="Margalit H."/>
            <person name="Martienssen R."/>
            <person name="Nieduszynski C.A."/>
            <person name="Spatafora J.W."/>
            <person name="Friedman N."/>
            <person name="Dalgaard J.Z."/>
            <person name="Baumann P."/>
            <person name="Niki H."/>
            <person name="Regev A."/>
            <person name="Nusbaum C."/>
        </authorList>
    </citation>
    <scope>NUCLEOTIDE SEQUENCE [LARGE SCALE GENOMIC DNA]</scope>
    <source>
        <strain evidence="8">yFS275 / FY16936</strain>
    </source>
</reference>
<evidence type="ECO:0000256" key="2">
    <source>
        <dbReference type="ARBA" id="ARBA00022692"/>
    </source>
</evidence>
<dbReference type="Proteomes" id="UP000001744">
    <property type="component" value="Unassembled WGS sequence"/>
</dbReference>
<dbReference type="GO" id="GO:0016020">
    <property type="term" value="C:membrane"/>
    <property type="evidence" value="ECO:0007669"/>
    <property type="project" value="UniProtKB-SubCell"/>
</dbReference>
<dbReference type="HOGENOM" id="CLU_120579_0_0_1"/>
<feature type="transmembrane region" description="Helical" evidence="5">
    <location>
        <begin position="34"/>
        <end position="54"/>
    </location>
</feature>
<accession>B6K420</accession>
<evidence type="ECO:0000313" key="8">
    <source>
        <dbReference type="Proteomes" id="UP000001744"/>
    </source>
</evidence>
<name>B6K420_SCHJY</name>
<dbReference type="JaponicusDB" id="SJAG_03368">
    <property type="gene designation" value="tvp15"/>
</dbReference>
<dbReference type="STRING" id="402676.B6K420"/>
<dbReference type="eggNOG" id="ENOG502S6ZT">
    <property type="taxonomic scope" value="Eukaryota"/>
</dbReference>
<dbReference type="EMBL" id="KE651167">
    <property type="protein sequence ID" value="EEB08227.1"/>
    <property type="molecule type" value="Genomic_DNA"/>
</dbReference>
<evidence type="ECO:0000256" key="1">
    <source>
        <dbReference type="ARBA" id="ARBA00004141"/>
    </source>
</evidence>
<keyword evidence="8" id="KW-1185">Reference proteome</keyword>
<dbReference type="AlphaFoldDB" id="B6K420"/>
<dbReference type="VEuPathDB" id="FungiDB:SJAG_03368"/>
<feature type="transmembrane region" description="Helical" evidence="5">
    <location>
        <begin position="95"/>
        <end position="113"/>
    </location>
</feature>
<evidence type="ECO:0000256" key="4">
    <source>
        <dbReference type="ARBA" id="ARBA00023136"/>
    </source>
</evidence>
<sequence length="136" mass="14985">MDGFTDIRNPFSVANVSVGSLLILGGLIEVFSFQLFTVLLGLFLALFGFLSIYMERTVPNEVSQSAPFLLSLLGRGGFYVFLGVLMSTMGGFRKFLGIIILAVGGFFSVCHFSPNMREKAPRSLRDNEWDDTVVDV</sequence>
<dbReference type="PANTHER" id="PTHR28128:SF1">
    <property type="entry name" value="GOLGI APPARATUS MEMBRANE PROTEIN TVP15"/>
    <property type="match status" value="1"/>
</dbReference>
<dbReference type="GeneID" id="7050090"/>
<comment type="subcellular location">
    <subcellularLocation>
        <location evidence="1">Membrane</location>
        <topology evidence="1">Multi-pass membrane protein</topology>
    </subcellularLocation>
</comment>
<protein>
    <submittedName>
        <fullName evidence="6">COPI-coated vesicle associated protein</fullName>
    </submittedName>
</protein>
<evidence type="ECO:0000313" key="7">
    <source>
        <dbReference type="JaponicusDB" id="SJAG_03368"/>
    </source>
</evidence>
<feature type="transmembrane region" description="Helical" evidence="5">
    <location>
        <begin position="66"/>
        <end position="89"/>
    </location>
</feature>
<dbReference type="RefSeq" id="XP_002174520.1">
    <property type="nucleotide sequence ID" value="XM_002174484.2"/>
</dbReference>
<evidence type="ECO:0000256" key="3">
    <source>
        <dbReference type="ARBA" id="ARBA00022989"/>
    </source>
</evidence>
<dbReference type="InterPro" id="IPR013714">
    <property type="entry name" value="Golgi_TVP15"/>
</dbReference>